<protein>
    <submittedName>
        <fullName evidence="1">Uncharacterized protein</fullName>
    </submittedName>
</protein>
<dbReference type="KEGG" id="nch:A0U93_04365"/>
<keyword evidence="2" id="KW-1185">Reference proteome</keyword>
<evidence type="ECO:0000313" key="2">
    <source>
        <dbReference type="Proteomes" id="UP000188604"/>
    </source>
</evidence>
<dbReference type="AlphaFoldDB" id="A0A1U9KNC6"/>
<accession>A0A1U9KNC6</accession>
<sequence>MPLLVVFAIAIMPNADARSWTHSGSFSTIKPLCQRTVSGRVYIAGSHRRHRAGHHPQYASVGQALFMQDGPKRCPISHRRHT</sequence>
<reference evidence="1 2" key="1">
    <citation type="submission" date="2016-03" db="EMBL/GenBank/DDBJ databases">
        <title>Acetic acid bacteria sequencing.</title>
        <authorList>
            <person name="Brandt J."/>
            <person name="Jakob F."/>
            <person name="Vogel R.F."/>
        </authorList>
    </citation>
    <scope>NUCLEOTIDE SEQUENCE [LARGE SCALE GENOMIC DNA]</scope>
    <source>
        <strain evidence="1 2">NBRC 101099</strain>
    </source>
</reference>
<proteinExistence type="predicted"/>
<dbReference type="Proteomes" id="UP000188604">
    <property type="component" value="Chromosome"/>
</dbReference>
<dbReference type="EMBL" id="CP014691">
    <property type="protein sequence ID" value="AQS87296.1"/>
    <property type="molecule type" value="Genomic_DNA"/>
</dbReference>
<organism evidence="1 2">
    <name type="scientific">Neoasaia chiangmaiensis</name>
    <dbReference type="NCBI Taxonomy" id="320497"/>
    <lineage>
        <taxon>Bacteria</taxon>
        <taxon>Pseudomonadati</taxon>
        <taxon>Pseudomonadota</taxon>
        <taxon>Alphaproteobacteria</taxon>
        <taxon>Acetobacterales</taxon>
        <taxon>Acetobacteraceae</taxon>
        <taxon>Neoasaia</taxon>
    </lineage>
</organism>
<evidence type="ECO:0000313" key="1">
    <source>
        <dbReference type="EMBL" id="AQS87296.1"/>
    </source>
</evidence>
<name>A0A1U9KNC6_9PROT</name>
<gene>
    <name evidence="1" type="ORF">A0U93_04365</name>
</gene>